<evidence type="ECO:0000313" key="3">
    <source>
        <dbReference type="Proteomes" id="UP000199223"/>
    </source>
</evidence>
<feature type="transmembrane region" description="Helical" evidence="1">
    <location>
        <begin position="12"/>
        <end position="31"/>
    </location>
</feature>
<organism evidence="2 3">
    <name type="scientific">Deinococcus reticulitermitis</name>
    <dbReference type="NCBI Taxonomy" id="856736"/>
    <lineage>
        <taxon>Bacteria</taxon>
        <taxon>Thermotogati</taxon>
        <taxon>Deinococcota</taxon>
        <taxon>Deinococci</taxon>
        <taxon>Deinococcales</taxon>
        <taxon>Deinococcaceae</taxon>
        <taxon>Deinococcus</taxon>
    </lineage>
</organism>
<dbReference type="OrthoDB" id="73184at2"/>
<dbReference type="STRING" id="856736.SAMN04488058_103221"/>
<sequence length="88" mass="9554">MSLPRPSPDGLTRLSFVLLLLLAGLLLWPILTGGAPPSPYLIAGLLLARLGVQVLRARHDEHLKRPASWAIDLLLIALIFWVASTQPA</sequence>
<name>A0A1H6VYX7_9DEIO</name>
<feature type="transmembrane region" description="Helical" evidence="1">
    <location>
        <begin position="67"/>
        <end position="84"/>
    </location>
</feature>
<gene>
    <name evidence="2" type="ORF">SAMN04488058_103221</name>
</gene>
<proteinExistence type="predicted"/>
<keyword evidence="1" id="KW-0812">Transmembrane</keyword>
<keyword evidence="1" id="KW-1133">Transmembrane helix</keyword>
<keyword evidence="3" id="KW-1185">Reference proteome</keyword>
<keyword evidence="1" id="KW-0472">Membrane</keyword>
<protein>
    <submittedName>
        <fullName evidence="2">Uncharacterized protein</fullName>
    </submittedName>
</protein>
<dbReference type="RefSeq" id="WP_092263745.1">
    <property type="nucleotide sequence ID" value="NZ_FNZA01000003.1"/>
</dbReference>
<dbReference type="Proteomes" id="UP000199223">
    <property type="component" value="Unassembled WGS sequence"/>
</dbReference>
<accession>A0A1H6VYX7</accession>
<evidence type="ECO:0000313" key="2">
    <source>
        <dbReference type="EMBL" id="SEJ05770.1"/>
    </source>
</evidence>
<evidence type="ECO:0000256" key="1">
    <source>
        <dbReference type="SAM" id="Phobius"/>
    </source>
</evidence>
<dbReference type="AlphaFoldDB" id="A0A1H6VYX7"/>
<dbReference type="EMBL" id="FNZA01000003">
    <property type="protein sequence ID" value="SEJ05770.1"/>
    <property type="molecule type" value="Genomic_DNA"/>
</dbReference>
<reference evidence="3" key="1">
    <citation type="submission" date="2016-10" db="EMBL/GenBank/DDBJ databases">
        <authorList>
            <person name="Varghese N."/>
            <person name="Submissions S."/>
        </authorList>
    </citation>
    <scope>NUCLEOTIDE SEQUENCE [LARGE SCALE GENOMIC DNA]</scope>
    <source>
        <strain evidence="3">CGMCC 1.10218</strain>
    </source>
</reference>